<dbReference type="RefSeq" id="WP_380804254.1">
    <property type="nucleotide sequence ID" value="NZ_JBHUIV010000020.1"/>
</dbReference>
<accession>A0ABW5BDG1</accession>
<name>A0ABW5BDG1_9BACT</name>
<protein>
    <submittedName>
        <fullName evidence="1">DNA modification system-associated small protein</fullName>
    </submittedName>
</protein>
<dbReference type="InterPro" id="IPR046882">
    <property type="entry name" value="Sp-DndD"/>
</dbReference>
<comment type="caution">
    <text evidence="1">The sequence shown here is derived from an EMBL/GenBank/DDBJ whole genome shotgun (WGS) entry which is preliminary data.</text>
</comment>
<keyword evidence="2" id="KW-1185">Reference proteome</keyword>
<dbReference type="Pfam" id="PF20306">
    <property type="entry name" value="Sp-DndD"/>
    <property type="match status" value="1"/>
</dbReference>
<evidence type="ECO:0000313" key="2">
    <source>
        <dbReference type="Proteomes" id="UP001597414"/>
    </source>
</evidence>
<gene>
    <name evidence="1" type="ORF">ACFSKV_14580</name>
</gene>
<sequence length="72" mass="8649">MSRKGLDTTFLHFGIRKEDMEFIETLCGQHDLDFDWVKDDLLKQFHEKKISNQELDIRTIEKIIEKALQKIQ</sequence>
<proteinExistence type="predicted"/>
<reference evidence="2" key="1">
    <citation type="journal article" date="2019" name="Int. J. Syst. Evol. Microbiol.">
        <title>The Global Catalogue of Microorganisms (GCM) 10K type strain sequencing project: providing services to taxonomists for standard genome sequencing and annotation.</title>
        <authorList>
            <consortium name="The Broad Institute Genomics Platform"/>
            <consortium name="The Broad Institute Genome Sequencing Center for Infectious Disease"/>
            <person name="Wu L."/>
            <person name="Ma J."/>
        </authorList>
    </citation>
    <scope>NUCLEOTIDE SEQUENCE [LARGE SCALE GENOMIC DNA]</scope>
    <source>
        <strain evidence="2">KCTC 19812</strain>
    </source>
</reference>
<organism evidence="1 2">
    <name type="scientific">Shivajiella indica</name>
    <dbReference type="NCBI Taxonomy" id="872115"/>
    <lineage>
        <taxon>Bacteria</taxon>
        <taxon>Pseudomonadati</taxon>
        <taxon>Bacteroidota</taxon>
        <taxon>Cytophagia</taxon>
        <taxon>Cytophagales</taxon>
        <taxon>Cyclobacteriaceae</taxon>
        <taxon>Shivajiella</taxon>
    </lineage>
</organism>
<dbReference type="EMBL" id="JBHUIV010000020">
    <property type="protein sequence ID" value="MFD2202801.1"/>
    <property type="molecule type" value="Genomic_DNA"/>
</dbReference>
<evidence type="ECO:0000313" key="1">
    <source>
        <dbReference type="EMBL" id="MFD2202801.1"/>
    </source>
</evidence>
<dbReference type="Proteomes" id="UP001597414">
    <property type="component" value="Unassembled WGS sequence"/>
</dbReference>